<feature type="chain" id="PRO_5021772713" description="UrcA family protein" evidence="1">
    <location>
        <begin position="21"/>
        <end position="152"/>
    </location>
</feature>
<evidence type="ECO:0000313" key="2">
    <source>
        <dbReference type="EMBL" id="TWJ10345.1"/>
    </source>
</evidence>
<accession>A0A562UXK4</accession>
<evidence type="ECO:0008006" key="4">
    <source>
        <dbReference type="Google" id="ProtNLM"/>
    </source>
</evidence>
<dbReference type="STRING" id="476157.GCA_001663155_01346"/>
<dbReference type="AlphaFoldDB" id="A0A562UXK4"/>
<protein>
    <recommendedName>
        <fullName evidence="4">UrcA family protein</fullName>
    </recommendedName>
</protein>
<dbReference type="RefSeq" id="WP_067598966.1">
    <property type="nucleotide sequence ID" value="NZ_CP015963.1"/>
</dbReference>
<evidence type="ECO:0000256" key="1">
    <source>
        <dbReference type="SAM" id="SignalP"/>
    </source>
</evidence>
<sequence>MLKAFASLLLLAAIAVPAGAREVDRAEVAEAFAPNVAPERRVYCADTQMVTLTDGNEYRACVNWRAQSRSRLIRTYAALEGPDTDTDANLEIARTCFDLAVASQNDPYRTTFDASTFIDGARTEFTLCAANRAMMRTSEYSLRVYERGVWLG</sequence>
<keyword evidence="1" id="KW-0732">Signal</keyword>
<feature type="signal peptide" evidence="1">
    <location>
        <begin position="1"/>
        <end position="20"/>
    </location>
</feature>
<keyword evidence="3" id="KW-1185">Reference proteome</keyword>
<evidence type="ECO:0000313" key="3">
    <source>
        <dbReference type="Proteomes" id="UP000320547"/>
    </source>
</evidence>
<dbReference type="OrthoDB" id="7408843at2"/>
<organism evidence="2 3">
    <name type="scientific">Altererythrobacter ishigakiensis</name>
    <dbReference type="NCBI Taxonomy" id="476157"/>
    <lineage>
        <taxon>Bacteria</taxon>
        <taxon>Pseudomonadati</taxon>
        <taxon>Pseudomonadota</taxon>
        <taxon>Alphaproteobacteria</taxon>
        <taxon>Sphingomonadales</taxon>
        <taxon>Erythrobacteraceae</taxon>
        <taxon>Altererythrobacter</taxon>
    </lineage>
</organism>
<dbReference type="EMBL" id="VLLK01000001">
    <property type="protein sequence ID" value="TWJ10345.1"/>
    <property type="molecule type" value="Genomic_DNA"/>
</dbReference>
<name>A0A562UXK4_9SPHN</name>
<comment type="caution">
    <text evidence="2">The sequence shown here is derived from an EMBL/GenBank/DDBJ whole genome shotgun (WGS) entry which is preliminary data.</text>
</comment>
<proteinExistence type="predicted"/>
<dbReference type="Proteomes" id="UP000320547">
    <property type="component" value="Unassembled WGS sequence"/>
</dbReference>
<reference evidence="2 3" key="1">
    <citation type="submission" date="2019-07" db="EMBL/GenBank/DDBJ databases">
        <title>Genomic Encyclopedia of Archaeal and Bacterial Type Strains, Phase II (KMG-II): from individual species to whole genera.</title>
        <authorList>
            <person name="Goeker M."/>
        </authorList>
    </citation>
    <scope>NUCLEOTIDE SEQUENCE [LARGE SCALE GENOMIC DNA]</scope>
    <source>
        <strain evidence="2 3">ATCC BAA-2084</strain>
    </source>
</reference>
<gene>
    <name evidence="2" type="ORF">JN10_2009</name>
</gene>